<proteinExistence type="predicted"/>
<dbReference type="Proteomes" id="UP000712600">
    <property type="component" value="Unassembled WGS sequence"/>
</dbReference>
<dbReference type="EMBL" id="QGKX02001290">
    <property type="protein sequence ID" value="KAF3538770.1"/>
    <property type="molecule type" value="Genomic_DNA"/>
</dbReference>
<dbReference type="AlphaFoldDB" id="A0A8S9QBQ2"/>
<evidence type="ECO:0000313" key="2">
    <source>
        <dbReference type="Proteomes" id="UP000712600"/>
    </source>
</evidence>
<name>A0A8S9QBQ2_BRACR</name>
<protein>
    <submittedName>
        <fullName evidence="1">Uncharacterized protein</fullName>
    </submittedName>
</protein>
<comment type="caution">
    <text evidence="1">The sequence shown here is derived from an EMBL/GenBank/DDBJ whole genome shotgun (WGS) entry which is preliminary data.</text>
</comment>
<accession>A0A8S9QBQ2</accession>
<reference evidence="1" key="1">
    <citation type="submission" date="2019-12" db="EMBL/GenBank/DDBJ databases">
        <title>Genome sequencing and annotation of Brassica cretica.</title>
        <authorList>
            <person name="Studholme D.J."/>
            <person name="Sarris P."/>
        </authorList>
    </citation>
    <scope>NUCLEOTIDE SEQUENCE</scope>
    <source>
        <strain evidence="1">PFS-109/04</strain>
        <tissue evidence="1">Leaf</tissue>
    </source>
</reference>
<sequence>MSEPVKSIDPGYTGVFWDYDDLPIAGSFNPFDVHLNIKASLAKKNLCGFFELSFYCDKELPVPDYLVQSYRKARLCFVPDESENTNSDVYEIDYRGPETHNSKPPPETLHGKRPFIHHKTSAAGSAGAHVGGQSKMLSPLLDYSLIYLWHLVGEHKYTYDPRNSD</sequence>
<gene>
    <name evidence="1" type="ORF">F2Q69_00018312</name>
</gene>
<organism evidence="1 2">
    <name type="scientific">Brassica cretica</name>
    <name type="common">Mustard</name>
    <dbReference type="NCBI Taxonomy" id="69181"/>
    <lineage>
        <taxon>Eukaryota</taxon>
        <taxon>Viridiplantae</taxon>
        <taxon>Streptophyta</taxon>
        <taxon>Embryophyta</taxon>
        <taxon>Tracheophyta</taxon>
        <taxon>Spermatophyta</taxon>
        <taxon>Magnoliopsida</taxon>
        <taxon>eudicotyledons</taxon>
        <taxon>Gunneridae</taxon>
        <taxon>Pentapetalae</taxon>
        <taxon>rosids</taxon>
        <taxon>malvids</taxon>
        <taxon>Brassicales</taxon>
        <taxon>Brassicaceae</taxon>
        <taxon>Brassiceae</taxon>
        <taxon>Brassica</taxon>
    </lineage>
</organism>
<evidence type="ECO:0000313" key="1">
    <source>
        <dbReference type="EMBL" id="KAF3538770.1"/>
    </source>
</evidence>